<dbReference type="EMBL" id="FOLL01000007">
    <property type="protein sequence ID" value="SFC26605.1"/>
    <property type="molecule type" value="Genomic_DNA"/>
</dbReference>
<evidence type="ECO:0008006" key="3">
    <source>
        <dbReference type="Google" id="ProtNLM"/>
    </source>
</evidence>
<keyword evidence="2" id="KW-1185">Reference proteome</keyword>
<dbReference type="AlphaFoldDB" id="A0A1I1HRZ9"/>
<name>A0A1I1HRZ9_9SPHI</name>
<accession>A0A1I1HRZ9</accession>
<gene>
    <name evidence="1" type="ORF">SAMN05421747_10779</name>
</gene>
<organism evidence="1 2">
    <name type="scientific">Parapedobacter composti</name>
    <dbReference type="NCBI Taxonomy" id="623281"/>
    <lineage>
        <taxon>Bacteria</taxon>
        <taxon>Pseudomonadati</taxon>
        <taxon>Bacteroidota</taxon>
        <taxon>Sphingobacteriia</taxon>
        <taxon>Sphingobacteriales</taxon>
        <taxon>Sphingobacteriaceae</taxon>
        <taxon>Parapedobacter</taxon>
    </lineage>
</organism>
<dbReference type="STRING" id="623281.SAMN05421747_10779"/>
<protein>
    <recommendedName>
        <fullName evidence="3">Transcription elongation factor, GreA/GreB, C-term</fullName>
    </recommendedName>
</protein>
<dbReference type="OrthoDB" id="667380at2"/>
<reference evidence="1 2" key="1">
    <citation type="submission" date="2016-10" db="EMBL/GenBank/DDBJ databases">
        <authorList>
            <person name="de Groot N.N."/>
        </authorList>
    </citation>
    <scope>NUCLEOTIDE SEQUENCE [LARGE SCALE GENOMIC DNA]</scope>
    <source>
        <strain evidence="1 2">DSM 22900</strain>
    </source>
</reference>
<proteinExistence type="predicted"/>
<dbReference type="RefSeq" id="WP_090973335.1">
    <property type="nucleotide sequence ID" value="NZ_FOLL01000007.1"/>
</dbReference>
<sequence>MHTSDVSNTIKVSLLEACETYVGQRMENALQAMASASAAAADDTKSSAGDKFETTREMMQQELNRHQQLLADARRMAQVLAGLDVRAHHGPAKLGSLVETNHGLFFLAVNVGQLIIGGKTYRVISPVSPLGQRFIGSKAGDELVFNGMNYRIVNVT</sequence>
<evidence type="ECO:0000313" key="1">
    <source>
        <dbReference type="EMBL" id="SFC26605.1"/>
    </source>
</evidence>
<evidence type="ECO:0000313" key="2">
    <source>
        <dbReference type="Proteomes" id="UP000199577"/>
    </source>
</evidence>
<dbReference type="Proteomes" id="UP000199577">
    <property type="component" value="Unassembled WGS sequence"/>
</dbReference>